<evidence type="ECO:0008006" key="3">
    <source>
        <dbReference type="Google" id="ProtNLM"/>
    </source>
</evidence>
<gene>
    <name evidence="1" type="ORF">BE17_49400</name>
</gene>
<name>A0A150RVP0_SORCE</name>
<dbReference type="AlphaFoldDB" id="A0A150RVP0"/>
<dbReference type="Proteomes" id="UP000075635">
    <property type="component" value="Unassembled WGS sequence"/>
</dbReference>
<protein>
    <recommendedName>
        <fullName evidence="3">Alcohol dehydrogenase-like C-terminal domain-containing protein</fullName>
    </recommendedName>
</protein>
<accession>A0A150RVP0</accession>
<comment type="caution">
    <text evidence="1">The sequence shown here is derived from an EMBL/GenBank/DDBJ whole genome shotgun (WGS) entry which is preliminary data.</text>
</comment>
<proteinExistence type="predicted"/>
<organism evidence="1 2">
    <name type="scientific">Sorangium cellulosum</name>
    <name type="common">Polyangium cellulosum</name>
    <dbReference type="NCBI Taxonomy" id="56"/>
    <lineage>
        <taxon>Bacteria</taxon>
        <taxon>Pseudomonadati</taxon>
        <taxon>Myxococcota</taxon>
        <taxon>Polyangia</taxon>
        <taxon>Polyangiales</taxon>
        <taxon>Polyangiaceae</taxon>
        <taxon>Sorangium</taxon>
    </lineage>
</organism>
<evidence type="ECO:0000313" key="1">
    <source>
        <dbReference type="EMBL" id="KYF84241.1"/>
    </source>
</evidence>
<sequence length="130" mass="13296">MLAHSAAGCVGAALLQFGKIVGCRMVGVVGAMHNVEVAKHLRADALIDKRRGATAPARGSSALKAGLVALVTGRGASAAWQARGGRLGLVALAVPGGVRERQIWINEQYGLPYTPDIAVICLVTEGDIAA</sequence>
<evidence type="ECO:0000313" key="2">
    <source>
        <dbReference type="Proteomes" id="UP000075635"/>
    </source>
</evidence>
<dbReference type="InterPro" id="IPR036291">
    <property type="entry name" value="NAD(P)-bd_dom_sf"/>
</dbReference>
<dbReference type="Gene3D" id="3.40.50.720">
    <property type="entry name" value="NAD(P)-binding Rossmann-like Domain"/>
    <property type="match status" value="1"/>
</dbReference>
<dbReference type="EMBL" id="JEMB01001963">
    <property type="protein sequence ID" value="KYF84241.1"/>
    <property type="molecule type" value="Genomic_DNA"/>
</dbReference>
<reference evidence="1 2" key="1">
    <citation type="submission" date="2014-02" db="EMBL/GenBank/DDBJ databases">
        <title>The small core and large imbalanced accessory genome model reveals a collaborative survival strategy of Sorangium cellulosum strains in nature.</title>
        <authorList>
            <person name="Han K."/>
            <person name="Peng R."/>
            <person name="Blom J."/>
            <person name="Li Y.-Z."/>
        </authorList>
    </citation>
    <scope>NUCLEOTIDE SEQUENCE [LARGE SCALE GENOMIC DNA]</scope>
    <source>
        <strain evidence="1 2">So0011-07</strain>
    </source>
</reference>
<dbReference type="SUPFAM" id="SSF51735">
    <property type="entry name" value="NAD(P)-binding Rossmann-fold domains"/>
    <property type="match status" value="1"/>
</dbReference>